<evidence type="ECO:0000313" key="4">
    <source>
        <dbReference type="Proteomes" id="UP000604046"/>
    </source>
</evidence>
<dbReference type="InterPro" id="IPR050154">
    <property type="entry name" value="UbiB_kinase"/>
</dbReference>
<protein>
    <recommendedName>
        <fullName evidence="2">ABC1 atypical kinase-like domain-containing protein</fullName>
    </recommendedName>
</protein>
<reference evidence="3" key="1">
    <citation type="submission" date="2021-02" db="EMBL/GenBank/DDBJ databases">
        <authorList>
            <person name="Dougan E. K."/>
            <person name="Rhodes N."/>
            <person name="Thang M."/>
            <person name="Chan C."/>
        </authorList>
    </citation>
    <scope>NUCLEOTIDE SEQUENCE</scope>
</reference>
<feature type="domain" description="ABC1 atypical kinase-like" evidence="2">
    <location>
        <begin position="7"/>
        <end position="211"/>
    </location>
</feature>
<evidence type="ECO:0000259" key="2">
    <source>
        <dbReference type="Pfam" id="PF03109"/>
    </source>
</evidence>
<accession>A0A812NNR8</accession>
<comment type="caution">
    <text evidence="3">The sequence shown here is derived from an EMBL/GenBank/DDBJ whole genome shotgun (WGS) entry which is preliminary data.</text>
</comment>
<dbReference type="PANTHER" id="PTHR10566">
    <property type="entry name" value="CHAPERONE-ACTIVITY OF BC1 COMPLEX CABC1 -RELATED"/>
    <property type="match status" value="1"/>
</dbReference>
<organism evidence="3 4">
    <name type="scientific">Symbiodinium natans</name>
    <dbReference type="NCBI Taxonomy" id="878477"/>
    <lineage>
        <taxon>Eukaryota</taxon>
        <taxon>Sar</taxon>
        <taxon>Alveolata</taxon>
        <taxon>Dinophyceae</taxon>
        <taxon>Suessiales</taxon>
        <taxon>Symbiodiniaceae</taxon>
        <taxon>Symbiodinium</taxon>
    </lineage>
</organism>
<evidence type="ECO:0000256" key="1">
    <source>
        <dbReference type="ARBA" id="ARBA00009670"/>
    </source>
</evidence>
<sequence length="234" mass="26066">MDELSALQDDIATFSTEEARAIIEKELGKSVDEVFSDFSAEPVAAASLAQVYKAKLKDSGVEVAVKVQRPGALPTISRDLYVMRKAAAVTTDLASRFTSQLTDWKALVEVFGEGLYTELDFRNEALNQQKMKKLIEGEPRCSRVVVPEVFMEYTSRRVLVSQWVDGIKLTNLSAEQIRDGIADAQECFLHQLLTWGFFHGDPHPGNLLLINSGPDKGKLARTLEPWFEGLGFRV</sequence>
<dbReference type="OrthoDB" id="427480at2759"/>
<dbReference type="Pfam" id="PF03109">
    <property type="entry name" value="ABC1"/>
    <property type="match status" value="1"/>
</dbReference>
<proteinExistence type="inferred from homology"/>
<dbReference type="InterPro" id="IPR004147">
    <property type="entry name" value="ABC1_dom"/>
</dbReference>
<name>A0A812NNR8_9DINO</name>
<dbReference type="CDD" id="cd05121">
    <property type="entry name" value="ABC1_ADCK3-like"/>
    <property type="match status" value="1"/>
</dbReference>
<evidence type="ECO:0000313" key="3">
    <source>
        <dbReference type="EMBL" id="CAE7319661.1"/>
    </source>
</evidence>
<gene>
    <name evidence="3" type="ORF">SNAT2548_LOCUS16755</name>
</gene>
<dbReference type="PANTHER" id="PTHR10566:SF121">
    <property type="entry name" value="PROTEIN KINASE DOMAIN-CONTAINING PROTEIN"/>
    <property type="match status" value="1"/>
</dbReference>
<dbReference type="Proteomes" id="UP000604046">
    <property type="component" value="Unassembled WGS sequence"/>
</dbReference>
<keyword evidence="4" id="KW-1185">Reference proteome</keyword>
<dbReference type="EMBL" id="CAJNDS010002090">
    <property type="protein sequence ID" value="CAE7319661.1"/>
    <property type="molecule type" value="Genomic_DNA"/>
</dbReference>
<dbReference type="InterPro" id="IPR011009">
    <property type="entry name" value="Kinase-like_dom_sf"/>
</dbReference>
<comment type="similarity">
    <text evidence="1">Belongs to the protein kinase superfamily. ADCK protein kinase family.</text>
</comment>
<dbReference type="AlphaFoldDB" id="A0A812NNR8"/>
<dbReference type="SUPFAM" id="SSF56112">
    <property type="entry name" value="Protein kinase-like (PK-like)"/>
    <property type="match status" value="1"/>
</dbReference>